<dbReference type="RefSeq" id="WP_253305032.1">
    <property type="nucleotide sequence ID" value="NZ_CP099582.1"/>
</dbReference>
<protein>
    <submittedName>
        <fullName evidence="3">Glycosyltransferase family 4 protein</fullName>
    </submittedName>
</protein>
<feature type="domain" description="Glycosyl transferase family 1" evidence="1">
    <location>
        <begin position="184"/>
        <end position="341"/>
    </location>
</feature>
<dbReference type="Proteomes" id="UP001055732">
    <property type="component" value="Chromosome"/>
</dbReference>
<dbReference type="Gene3D" id="3.40.50.2000">
    <property type="entry name" value="Glycogen Phosphorylase B"/>
    <property type="match status" value="2"/>
</dbReference>
<dbReference type="SUPFAM" id="SSF53756">
    <property type="entry name" value="UDP-Glycosyltransferase/glycogen phosphorylase"/>
    <property type="match status" value="1"/>
</dbReference>
<dbReference type="EMBL" id="CP099582">
    <property type="protein sequence ID" value="USS41091.1"/>
    <property type="molecule type" value="Genomic_DNA"/>
</dbReference>
<dbReference type="InterPro" id="IPR028098">
    <property type="entry name" value="Glyco_trans_4-like_N"/>
</dbReference>
<reference evidence="3" key="2">
    <citation type="submission" date="2022-06" db="EMBL/GenBank/DDBJ databases">
        <authorList>
            <person name="Park Y.-J."/>
        </authorList>
    </citation>
    <scope>NUCLEOTIDE SEQUENCE</scope>
    <source>
        <strain evidence="3">TY</strain>
    </source>
</reference>
<dbReference type="PANTHER" id="PTHR45947">
    <property type="entry name" value="SULFOQUINOVOSYL TRANSFERASE SQD2"/>
    <property type="match status" value="1"/>
</dbReference>
<dbReference type="Pfam" id="PF13439">
    <property type="entry name" value="Glyco_transf_4"/>
    <property type="match status" value="1"/>
</dbReference>
<dbReference type="AlphaFoldDB" id="A0A9E7MYG3"/>
<dbReference type="Pfam" id="PF00534">
    <property type="entry name" value="Glycos_transf_1"/>
    <property type="match status" value="1"/>
</dbReference>
<dbReference type="GO" id="GO:0016757">
    <property type="term" value="F:glycosyltransferase activity"/>
    <property type="evidence" value="ECO:0007669"/>
    <property type="project" value="InterPro"/>
</dbReference>
<evidence type="ECO:0000313" key="3">
    <source>
        <dbReference type="EMBL" id="USS41091.1"/>
    </source>
</evidence>
<evidence type="ECO:0000259" key="1">
    <source>
        <dbReference type="Pfam" id="PF00534"/>
    </source>
</evidence>
<name>A0A9E7MYG3_THEAG</name>
<reference evidence="3" key="1">
    <citation type="journal article" date="1998" name="Int. J. Syst. Bacteriol. 48 Pt">
        <title>Thermococcus guaymasensis sp. nov. and Thermococcus aggregans sp. nov., two novel thermophilic archaea isolated from the Guaymas Basin hydrothermal vent site.</title>
        <authorList>
            <person name="Canganella F."/>
            <person name="Jones W.J."/>
            <person name="Gambacorta A."/>
            <person name="Antranikian G."/>
        </authorList>
    </citation>
    <scope>NUCLEOTIDE SEQUENCE</scope>
    <source>
        <strain evidence="3">TY</strain>
    </source>
</reference>
<keyword evidence="4" id="KW-1185">Reference proteome</keyword>
<dbReference type="InterPro" id="IPR001296">
    <property type="entry name" value="Glyco_trans_1"/>
</dbReference>
<evidence type="ECO:0000259" key="2">
    <source>
        <dbReference type="Pfam" id="PF13439"/>
    </source>
</evidence>
<dbReference type="PANTHER" id="PTHR45947:SF3">
    <property type="entry name" value="SULFOQUINOVOSYL TRANSFERASE SQD2"/>
    <property type="match status" value="1"/>
</dbReference>
<proteinExistence type="predicted"/>
<sequence length="372" mass="42341">MRIAFIYDVVYPYVKGGVEKRLYELGKRLARKHEVVWFTLKWWEGKDTIEKDGIQIISVGDSKTLYHGGRRSISEAIYFAWKMLLKGSLGDFDVIDCQEFPYLSCYTSRLNLPKGASFVITWHEFWGKYWKDYLGSAGIVGVKIEKGLTKLTRHHIAVSKITKDYLKEIGVSAALVPNGIDFKKIDKIKKGERSFDFLFVGRLVRHKNVDFLLRSIAHVKREHPDITLGIIGDGPERDNLELLARELGISSNVEFLGFLENHEEVISTMKSSKVFAFPSLREGFGIVVLEANASGLPAVVVDHPLNASKDLIVPWKNGFVSKNSEKDFAEHLIVAYEHKKRLGKTAKSVAKKYDWDLIAKELEKYYRGILNG</sequence>
<dbReference type="KEGG" id="tagg:NF865_02415"/>
<dbReference type="InterPro" id="IPR050194">
    <property type="entry name" value="Glycosyltransferase_grp1"/>
</dbReference>
<evidence type="ECO:0000313" key="4">
    <source>
        <dbReference type="Proteomes" id="UP001055732"/>
    </source>
</evidence>
<accession>A0A9E7MYG3</accession>
<organism evidence="3 4">
    <name type="scientific">Thermococcus aggregans</name>
    <dbReference type="NCBI Taxonomy" id="110163"/>
    <lineage>
        <taxon>Archaea</taxon>
        <taxon>Methanobacteriati</taxon>
        <taxon>Methanobacteriota</taxon>
        <taxon>Thermococci</taxon>
        <taxon>Thermococcales</taxon>
        <taxon>Thermococcaceae</taxon>
        <taxon>Thermococcus</taxon>
    </lineage>
</organism>
<feature type="domain" description="Glycosyltransferase subfamily 4-like N-terminal" evidence="2">
    <location>
        <begin position="16"/>
        <end position="182"/>
    </location>
</feature>
<dbReference type="CDD" id="cd03801">
    <property type="entry name" value="GT4_PimA-like"/>
    <property type="match status" value="1"/>
</dbReference>
<gene>
    <name evidence="3" type="ORF">NF865_02415</name>
</gene>